<dbReference type="STRING" id="1121899.GCA_000430025_01254"/>
<organism evidence="2 3">
    <name type="scientific">Flavobacterium suncheonense GH29-5 = DSM 17707</name>
    <dbReference type="NCBI Taxonomy" id="1121899"/>
    <lineage>
        <taxon>Bacteria</taxon>
        <taxon>Pseudomonadati</taxon>
        <taxon>Bacteroidota</taxon>
        <taxon>Flavobacteriia</taxon>
        <taxon>Flavobacteriales</taxon>
        <taxon>Flavobacteriaceae</taxon>
        <taxon>Flavobacterium</taxon>
    </lineage>
</organism>
<dbReference type="AlphaFoldDB" id="A0A0A2M6G7"/>
<dbReference type="RefSeq" id="WP_026981486.1">
    <property type="nucleotide sequence ID" value="NZ_JRLW01000020.1"/>
</dbReference>
<dbReference type="OrthoDB" id="1146847at2"/>
<proteinExistence type="predicted"/>
<reference evidence="2 3" key="1">
    <citation type="submission" date="2013-09" db="EMBL/GenBank/DDBJ databases">
        <authorList>
            <person name="Zeng Z."/>
            <person name="Chen C."/>
        </authorList>
    </citation>
    <scope>NUCLEOTIDE SEQUENCE [LARGE SCALE GENOMIC DNA]</scope>
    <source>
        <strain evidence="2 3">GH29-5</strain>
    </source>
</reference>
<dbReference type="Proteomes" id="UP000030121">
    <property type="component" value="Unassembled WGS sequence"/>
</dbReference>
<keyword evidence="3" id="KW-1185">Reference proteome</keyword>
<evidence type="ECO:0000259" key="1">
    <source>
        <dbReference type="Pfam" id="PF13905"/>
    </source>
</evidence>
<dbReference type="Pfam" id="PF13905">
    <property type="entry name" value="Thioredoxin_8"/>
    <property type="match status" value="1"/>
</dbReference>
<gene>
    <name evidence="2" type="ORF">Q764_13055</name>
</gene>
<dbReference type="eggNOG" id="COG1225">
    <property type="taxonomic scope" value="Bacteria"/>
</dbReference>
<feature type="domain" description="Thioredoxin-like fold" evidence="1">
    <location>
        <begin position="364"/>
        <end position="452"/>
    </location>
</feature>
<dbReference type="InterPro" id="IPR036249">
    <property type="entry name" value="Thioredoxin-like_sf"/>
</dbReference>
<evidence type="ECO:0000313" key="2">
    <source>
        <dbReference type="EMBL" id="KGO87176.1"/>
    </source>
</evidence>
<dbReference type="PROSITE" id="PS51257">
    <property type="entry name" value="PROKAR_LIPOPROTEIN"/>
    <property type="match status" value="1"/>
</dbReference>
<protein>
    <recommendedName>
        <fullName evidence="1">Thioredoxin-like fold domain-containing protein</fullName>
    </recommendedName>
</protein>
<evidence type="ECO:0000313" key="3">
    <source>
        <dbReference type="Proteomes" id="UP000030121"/>
    </source>
</evidence>
<accession>A0A0A2M6G7</accession>
<dbReference type="SUPFAM" id="SSF52833">
    <property type="entry name" value="Thioredoxin-like"/>
    <property type="match status" value="1"/>
</dbReference>
<comment type="caution">
    <text evidence="2">The sequence shown here is derived from an EMBL/GenBank/DDBJ whole genome shotgun (WGS) entry which is preliminary data.</text>
</comment>
<dbReference type="InterPro" id="IPR012336">
    <property type="entry name" value="Thioredoxin-like_fold"/>
</dbReference>
<sequence>MFAYFKNLLLPLTTVTICSFFSCQKEFKDDNYTAYFGGEIVNPNNRYVLLLKDNEVIDSILLDEKNRFLKKFDSLAPGMYTFKHEPEYQYIYFDKNDSLMIRLNTKEFDNSLVFCGRGDLKNNFLIEMFLKNEEDRNASFGLYDKDYKHFTKSIDSSYKVKKSFYLRRKTEIGWNENFDQYAKAYLDLSHLAKKEIYPIAHKRRTGEDICQKLPKDYYAYRKDINFNNEELSTFVPFVRYLNALLNNYVYRDCDSEIQYEKQALEYNIQKLNIADTLIDNKKIKNAVLNNIAFMYLLEDQNMANNKKFFDRYFQLSTDNSKHNEIKKISNAVQYLSPGNKLPKQDFINVFGEKIDFQHMVNGQTVVFFWTVSARSHFEGSHKKAMELKQEYPNLNFVAINIDESKEKWEATLNNYNFTSTVEIHANDAQKLKDEWVITKIHRAILLNPDGTIKNAFISLFEPDFGSYLK</sequence>
<dbReference type="EMBL" id="JRLW01000020">
    <property type="protein sequence ID" value="KGO87176.1"/>
    <property type="molecule type" value="Genomic_DNA"/>
</dbReference>
<dbReference type="Gene3D" id="3.40.30.10">
    <property type="entry name" value="Glutaredoxin"/>
    <property type="match status" value="1"/>
</dbReference>
<name>A0A0A2M6G7_9FLAO</name>